<keyword evidence="2" id="KW-0812">Transmembrane</keyword>
<feature type="region of interest" description="Disordered" evidence="1">
    <location>
        <begin position="118"/>
        <end position="280"/>
    </location>
</feature>
<feature type="region of interest" description="Disordered" evidence="1">
    <location>
        <begin position="69"/>
        <end position="98"/>
    </location>
</feature>
<protein>
    <submittedName>
        <fullName evidence="3">Chitin synthesis regulation, resistance to Congo red family protein</fullName>
    </submittedName>
</protein>
<comment type="caution">
    <text evidence="3">The sequence shown here is derived from an EMBL/GenBank/DDBJ whole genome shotgun (WGS) entry which is preliminary data.</text>
</comment>
<proteinExistence type="predicted"/>
<feature type="compositionally biased region" description="Polar residues" evidence="1">
    <location>
        <begin position="78"/>
        <end position="88"/>
    </location>
</feature>
<feature type="transmembrane region" description="Helical" evidence="2">
    <location>
        <begin position="36"/>
        <end position="54"/>
    </location>
</feature>
<sequence>MPFIQQDDTILNSIHTLYTKRDWDDDYWSNSGGARWAFFAIFVVLIIIVVLGTIRVNKKRAQHGEQPIYGTRWLTPPSYRQSQTQYQQPDHVRDPDLPSAYVPTYTATANEYDMGYYDSNGNFHPNPNAKSALPHPPETHQRTGSAISSHTNAGATTLSPTLDHDNNNNNNDYETGRSAHDGHTGPTDGEDDDLADISRPVGPPPSRNTNTSLSSVARPAGPPPSWNENSRSHTASTNTRGNTTTTTTAGTTTDDSSDGPSPSSSSNKGTEVNETTIEKK</sequence>
<dbReference type="InterPro" id="IPR020999">
    <property type="entry name" value="Chitin_synth_reg_RCR"/>
</dbReference>
<dbReference type="PANTHER" id="PTHR28187">
    <property type="entry name" value="PROTEIN RCR1-RELATED"/>
    <property type="match status" value="1"/>
</dbReference>
<dbReference type="AlphaFoldDB" id="A0A8X7NNL3"/>
<gene>
    <name evidence="3" type="ORF">FOB60_002792</name>
</gene>
<name>A0A8X7NNL3_CANPA</name>
<dbReference type="OrthoDB" id="4088875at2759"/>
<feature type="compositionally biased region" description="Low complexity" evidence="1">
    <location>
        <begin position="234"/>
        <end position="267"/>
    </location>
</feature>
<accession>A0A8X7NNL3</accession>
<evidence type="ECO:0000313" key="4">
    <source>
        <dbReference type="Proteomes" id="UP000590412"/>
    </source>
</evidence>
<evidence type="ECO:0000256" key="2">
    <source>
        <dbReference type="SAM" id="Phobius"/>
    </source>
</evidence>
<feature type="compositionally biased region" description="Polar residues" evidence="1">
    <location>
        <begin position="268"/>
        <end position="280"/>
    </location>
</feature>
<feature type="compositionally biased region" description="Basic and acidic residues" evidence="1">
    <location>
        <begin position="174"/>
        <end position="183"/>
    </location>
</feature>
<organism evidence="3 4">
    <name type="scientific">Candida parapsilosis</name>
    <name type="common">Yeast</name>
    <dbReference type="NCBI Taxonomy" id="5480"/>
    <lineage>
        <taxon>Eukaryota</taxon>
        <taxon>Fungi</taxon>
        <taxon>Dikarya</taxon>
        <taxon>Ascomycota</taxon>
        <taxon>Saccharomycotina</taxon>
        <taxon>Pichiomycetes</taxon>
        <taxon>Debaryomycetaceae</taxon>
        <taxon>Candida/Lodderomyces clade</taxon>
        <taxon>Candida</taxon>
    </lineage>
</organism>
<dbReference type="PANTHER" id="PTHR28187:SF1">
    <property type="entry name" value="PROTEIN RCR1-RELATED"/>
    <property type="match status" value="1"/>
</dbReference>
<dbReference type="Proteomes" id="UP000590412">
    <property type="component" value="Unassembled WGS sequence"/>
</dbReference>
<dbReference type="EMBL" id="JABWAB010000004">
    <property type="protein sequence ID" value="KAF6052536.1"/>
    <property type="molecule type" value="Genomic_DNA"/>
</dbReference>
<evidence type="ECO:0000256" key="1">
    <source>
        <dbReference type="SAM" id="MobiDB-lite"/>
    </source>
</evidence>
<evidence type="ECO:0000313" key="3">
    <source>
        <dbReference type="EMBL" id="KAF6052536.1"/>
    </source>
</evidence>
<reference evidence="3" key="1">
    <citation type="submission" date="2020-03" db="EMBL/GenBank/DDBJ databases">
        <title>FDA dAtabase for Regulatory Grade micrObial Sequences (FDA-ARGOS): Supporting development and validation of Infectious Disease Dx tests.</title>
        <authorList>
            <person name="Campos J."/>
            <person name="Goldberg B."/>
            <person name="Tallon L."/>
            <person name="Sadzewicz L."/>
            <person name="Vavikolanu K."/>
            <person name="Mehta A."/>
            <person name="Aluvathingal J."/>
            <person name="Nadendla S."/>
            <person name="Nandy P."/>
            <person name="Geyer C."/>
            <person name="Yan Y."/>
            <person name="Sichtig H."/>
        </authorList>
    </citation>
    <scope>NUCLEOTIDE SEQUENCE [LARGE SCALE GENOMIC DNA]</scope>
    <source>
        <strain evidence="3">FDAARGOS_652</strain>
    </source>
</reference>
<keyword evidence="2" id="KW-1133">Transmembrane helix</keyword>
<feature type="compositionally biased region" description="Polar residues" evidence="1">
    <location>
        <begin position="119"/>
        <end position="129"/>
    </location>
</feature>
<keyword evidence="2" id="KW-0472">Membrane</keyword>
<feature type="compositionally biased region" description="Polar residues" evidence="1">
    <location>
        <begin position="142"/>
        <end position="160"/>
    </location>
</feature>
<dbReference type="GO" id="GO:0016192">
    <property type="term" value="P:vesicle-mediated transport"/>
    <property type="evidence" value="ECO:0007669"/>
    <property type="project" value="TreeGrafter"/>
</dbReference>
<dbReference type="Pfam" id="PF12273">
    <property type="entry name" value="RCR"/>
    <property type="match status" value="1"/>
</dbReference>